<gene>
    <name evidence="1" type="ORF">K3G42_014440</name>
</gene>
<keyword evidence="2" id="KW-1185">Reference proteome</keyword>
<accession>A0ACB8FNB3</accession>
<organism evidence="1 2">
    <name type="scientific">Sphaerodactylus townsendi</name>
    <dbReference type="NCBI Taxonomy" id="933632"/>
    <lineage>
        <taxon>Eukaryota</taxon>
        <taxon>Metazoa</taxon>
        <taxon>Chordata</taxon>
        <taxon>Craniata</taxon>
        <taxon>Vertebrata</taxon>
        <taxon>Euteleostomi</taxon>
        <taxon>Lepidosauria</taxon>
        <taxon>Squamata</taxon>
        <taxon>Bifurcata</taxon>
        <taxon>Gekkota</taxon>
        <taxon>Sphaerodactylidae</taxon>
        <taxon>Sphaerodactylus</taxon>
    </lineage>
</organism>
<evidence type="ECO:0000313" key="2">
    <source>
        <dbReference type="Proteomes" id="UP000827872"/>
    </source>
</evidence>
<protein>
    <submittedName>
        <fullName evidence="1">Uncharacterized protein</fullName>
    </submittedName>
</protein>
<comment type="caution">
    <text evidence="1">The sequence shown here is derived from an EMBL/GenBank/DDBJ whole genome shotgun (WGS) entry which is preliminary data.</text>
</comment>
<reference evidence="1" key="1">
    <citation type="submission" date="2021-08" db="EMBL/GenBank/DDBJ databases">
        <title>The first chromosome-level gecko genome reveals the dynamic sex chromosomes of Neotropical dwarf geckos (Sphaerodactylidae: Sphaerodactylus).</title>
        <authorList>
            <person name="Pinto B.J."/>
            <person name="Keating S.E."/>
            <person name="Gamble T."/>
        </authorList>
    </citation>
    <scope>NUCLEOTIDE SEQUENCE</scope>
    <source>
        <strain evidence="1">TG3544</strain>
    </source>
</reference>
<name>A0ACB8FNB3_9SAUR</name>
<dbReference type="EMBL" id="CM037619">
    <property type="protein sequence ID" value="KAH8006849.1"/>
    <property type="molecule type" value="Genomic_DNA"/>
</dbReference>
<sequence length="103" mass="11367">MSAKPHFASASITFKTREHTQPQHIYQNVVLVPNIYNMSPLTLPVFATGSLPERTTGRSLWGSNCVKEKGGCNEGKEEGPMILVFHGPSFPQWPIDPPLADYA</sequence>
<dbReference type="Proteomes" id="UP000827872">
    <property type="component" value="Linkage Group LG06"/>
</dbReference>
<evidence type="ECO:0000313" key="1">
    <source>
        <dbReference type="EMBL" id="KAH8006849.1"/>
    </source>
</evidence>
<proteinExistence type="predicted"/>